<sequence>MVGLEWLRVEAASEALLQPGFSGAPVFVEELEGAVGVVVTRNTVNGRASYAVPMNVISRSNSVVRNILDQSPLAWVDTAPRSLRAEIITSARSLIRDRTRDFVGRQFVFDAIDNELERAAAGYVMIKGEPGIGKSAASLADRRGYLHHFNVFSDNIRSPDAFLANACAQVISKYELPYGTVPASATKNSNMLFALLEQASQRPENLQSKIVLLVDALDEAKEPDPGVNRLYLPRRLPDRCFVVATIRSNVKEHLILDQRLASIEISETSAQNEADIRAYIAAFLDRNRADISKLPGYDKLDKTAFTDTLWAKSEGNFMYLHVVLDAVLKKQIGLSDVANPDILPSGLMGYYERHWQLMHSPDRAKRRGLQEPVICFLALAKKAVPAEVISEWMNDSHHFERVDTRAVEDLLDDEWAQFVHKEPGTPDSYRLYHRSFLEFLEKKVPLNRYGAMMAAAMGDKIDWE</sequence>
<dbReference type="EMBL" id="CP088280">
    <property type="protein sequence ID" value="UGX91757.1"/>
    <property type="molecule type" value="Genomic_DNA"/>
</dbReference>
<dbReference type="EMBL" id="JACBFH010000001">
    <property type="protein sequence ID" value="NYY92269.1"/>
    <property type="molecule type" value="Genomic_DNA"/>
</dbReference>
<reference evidence="2 3" key="1">
    <citation type="journal article" date="2017" name="Syst. Appl. Microbiol.">
        <title>Soybeans inoculated with root zone soils of Canadian native legumes harbour diverse and novel Bradyrhizobium spp. that possess agricultural potential.</title>
        <authorList>
            <person name="Bromfield E.S.P."/>
            <person name="Cloutier S."/>
            <person name="Tambong J.T."/>
            <person name="Tran Thi T.V."/>
        </authorList>
    </citation>
    <scope>NUCLEOTIDE SEQUENCE [LARGE SCALE GENOMIC DNA]</scope>
    <source>
        <strain evidence="2 3">323S2</strain>
    </source>
</reference>
<accession>A0A7Z0TSM9</accession>
<keyword evidence="1" id="KW-0547">Nucleotide-binding</keyword>
<reference evidence="2 3" key="3">
    <citation type="journal article" date="2022" name="Int. J. Syst. Evol. Microbiol.">
        <title>Strains of Bradyrhizobium barranii sp. nov. associated with legumes native to Canada are symbionts of soybeans and belong to different subspecies (subsp. barranii subsp. nov. and subsp. apii subsp. nov.) and symbiovars (sv. glycinearum and sv. septentrionale).</title>
        <authorList>
            <person name="Bromfield E.S.P."/>
            <person name="Cloutier S."/>
            <person name="Wasai-Hara S."/>
            <person name="Minamisawa K."/>
        </authorList>
    </citation>
    <scope>NUCLEOTIDE SEQUENCE [LARGE SCALE GENOMIC DNA]</scope>
    <source>
        <strain evidence="2 3">323S2</strain>
    </source>
</reference>
<reference evidence="1" key="2">
    <citation type="submission" date="2020-06" db="EMBL/GenBank/DDBJ databases">
        <title>Whole Genome Sequence of Bradyrhizobium sp. Strain 323S2.</title>
        <authorList>
            <person name="Bromfield E.S.P."/>
        </authorList>
    </citation>
    <scope>NUCLEOTIDE SEQUENCE [LARGE SCALE GENOMIC DNA]</scope>
    <source>
        <strain evidence="1">323S2</strain>
    </source>
</reference>
<dbReference type="SUPFAM" id="SSF52540">
    <property type="entry name" value="P-loop containing nucleoside triphosphate hydrolases"/>
    <property type="match status" value="1"/>
</dbReference>
<evidence type="ECO:0000313" key="3">
    <source>
        <dbReference type="Proteomes" id="UP000564836"/>
    </source>
</evidence>
<dbReference type="Proteomes" id="UP000564836">
    <property type="component" value="Chromosome"/>
</dbReference>
<dbReference type="AlphaFoldDB" id="A0A7Z0TSM9"/>
<evidence type="ECO:0000313" key="2">
    <source>
        <dbReference type="EMBL" id="UGX91757.1"/>
    </source>
</evidence>
<protein>
    <submittedName>
        <fullName evidence="1">ATP-binding protein</fullName>
    </submittedName>
</protein>
<dbReference type="GO" id="GO:0005524">
    <property type="term" value="F:ATP binding"/>
    <property type="evidence" value="ECO:0007669"/>
    <property type="project" value="UniProtKB-KW"/>
</dbReference>
<organism evidence="1">
    <name type="scientific">Bradyrhizobium barranii subsp. barranii</name>
    <dbReference type="NCBI Taxonomy" id="2823807"/>
    <lineage>
        <taxon>Bacteria</taxon>
        <taxon>Pseudomonadati</taxon>
        <taxon>Pseudomonadota</taxon>
        <taxon>Alphaproteobacteria</taxon>
        <taxon>Hyphomicrobiales</taxon>
        <taxon>Nitrobacteraceae</taxon>
        <taxon>Bradyrhizobium</taxon>
        <taxon>Bradyrhizobium barranii</taxon>
    </lineage>
</organism>
<proteinExistence type="predicted"/>
<keyword evidence="1" id="KW-0067">ATP-binding</keyword>
<evidence type="ECO:0000313" key="1">
    <source>
        <dbReference type="EMBL" id="NYY92269.1"/>
    </source>
</evidence>
<name>A0A7Z0TSM9_9BRAD</name>
<dbReference type="RefSeq" id="WP_166340975.1">
    <property type="nucleotide sequence ID" value="NZ_CP088280.1"/>
</dbReference>
<gene>
    <name evidence="2" type="ORF">G6321_00039390</name>
    <name evidence="1" type="ORF">G6321_28955</name>
</gene>
<dbReference type="Gene3D" id="3.40.50.300">
    <property type="entry name" value="P-loop containing nucleotide triphosphate hydrolases"/>
    <property type="match status" value="1"/>
</dbReference>
<dbReference type="InterPro" id="IPR027417">
    <property type="entry name" value="P-loop_NTPase"/>
</dbReference>